<dbReference type="Pfam" id="PF00235">
    <property type="entry name" value="Profilin"/>
    <property type="match status" value="1"/>
</dbReference>
<dbReference type="GO" id="GO:0003785">
    <property type="term" value="F:actin monomer binding"/>
    <property type="evidence" value="ECO:0007669"/>
    <property type="project" value="TreeGrafter"/>
</dbReference>
<evidence type="ECO:0000256" key="5">
    <source>
        <dbReference type="ARBA" id="ARBA00022490"/>
    </source>
</evidence>
<comment type="similarity">
    <text evidence="2 9">Belongs to the profilin family.</text>
</comment>
<dbReference type="SMART" id="SM00392">
    <property type="entry name" value="PROF"/>
    <property type="match status" value="1"/>
</dbReference>
<dbReference type="PANTHER" id="PTHR11604">
    <property type="entry name" value="PROFILIN"/>
    <property type="match status" value="1"/>
</dbReference>
<evidence type="ECO:0000256" key="4">
    <source>
        <dbReference type="ARBA" id="ARBA00013422"/>
    </source>
</evidence>
<comment type="function">
    <text evidence="8">Binds to actin and affects the structure of the cytoskeleton. At high concentrations, profilin prevents the polymerization of actin, whereas it enhances it at low concentrations.</text>
</comment>
<evidence type="ECO:0000256" key="2">
    <source>
        <dbReference type="ARBA" id="ARBA00010058"/>
    </source>
</evidence>
<dbReference type="FunFam" id="3.30.450.30:FF:000001">
    <property type="entry name" value="Profilin"/>
    <property type="match status" value="1"/>
</dbReference>
<keyword evidence="6 9" id="KW-0009">Actin-binding</keyword>
<dbReference type="PANTHER" id="PTHR11604:SF0">
    <property type="entry name" value="PROFILIN"/>
    <property type="match status" value="1"/>
</dbReference>
<dbReference type="AlphaFoldDB" id="A0A164TXA3"/>
<dbReference type="OrthoDB" id="421374at2759"/>
<evidence type="ECO:0000313" key="10">
    <source>
        <dbReference type="EMBL" id="KZS10851.1"/>
    </source>
</evidence>
<evidence type="ECO:0000256" key="8">
    <source>
        <dbReference type="RuleBase" id="RU003908"/>
    </source>
</evidence>
<dbReference type="Gene3D" id="3.30.450.30">
    <property type="entry name" value="Dynein light chain 2a, cytoplasmic"/>
    <property type="match status" value="1"/>
</dbReference>
<evidence type="ECO:0000256" key="3">
    <source>
        <dbReference type="ARBA" id="ARBA00011583"/>
    </source>
</evidence>
<dbReference type="EMBL" id="LRGB01001663">
    <property type="protein sequence ID" value="KZS10851.1"/>
    <property type="molecule type" value="Genomic_DNA"/>
</dbReference>
<comment type="subunit">
    <text evidence="3 8">Occurs in many kinds of cells as a complex with monomeric actin in a 1:1 ratio.</text>
</comment>
<accession>A0A164TXA3</accession>
<dbReference type="InterPro" id="IPR036140">
    <property type="entry name" value="PFN_sf"/>
</dbReference>
<dbReference type="SUPFAM" id="SSF55770">
    <property type="entry name" value="Profilin (actin-binding protein)"/>
    <property type="match status" value="1"/>
</dbReference>
<sequence>MSWQDYVDKQLLASGFVNHAAIIGTDGSLWAKSAAFNVTPSELTTFANNYSSPEFFQANGLTLAGIRFIFLSGTDRVLRAKKNKSGLHCMKTEKAIVVSIYEEPTTPQQAANVVEKLGEYLMGHGY</sequence>
<comment type="caution">
    <text evidence="10">The sequence shown here is derived from an EMBL/GenBank/DDBJ whole genome shotgun (WGS) entry which is preliminary data.</text>
</comment>
<dbReference type="InterPro" id="IPR005455">
    <property type="entry name" value="PFN_euk"/>
</dbReference>
<dbReference type="InterPro" id="IPR027310">
    <property type="entry name" value="Profilin_CS"/>
</dbReference>
<protein>
    <recommendedName>
        <fullName evidence="4 9">Profilin</fullName>
    </recommendedName>
</protein>
<organism evidence="10 11">
    <name type="scientific">Daphnia magna</name>
    <dbReference type="NCBI Taxonomy" id="35525"/>
    <lineage>
        <taxon>Eukaryota</taxon>
        <taxon>Metazoa</taxon>
        <taxon>Ecdysozoa</taxon>
        <taxon>Arthropoda</taxon>
        <taxon>Crustacea</taxon>
        <taxon>Branchiopoda</taxon>
        <taxon>Diplostraca</taxon>
        <taxon>Cladocera</taxon>
        <taxon>Anomopoda</taxon>
        <taxon>Daphniidae</taxon>
        <taxon>Daphnia</taxon>
    </lineage>
</organism>
<dbReference type="GO" id="GO:0005938">
    <property type="term" value="C:cell cortex"/>
    <property type="evidence" value="ECO:0007669"/>
    <property type="project" value="TreeGrafter"/>
</dbReference>
<dbReference type="GO" id="GO:0005856">
    <property type="term" value="C:cytoskeleton"/>
    <property type="evidence" value="ECO:0007669"/>
    <property type="project" value="UniProtKB-SubCell"/>
</dbReference>
<evidence type="ECO:0000256" key="6">
    <source>
        <dbReference type="ARBA" id="ARBA00023203"/>
    </source>
</evidence>
<evidence type="ECO:0000256" key="7">
    <source>
        <dbReference type="ARBA" id="ARBA00023212"/>
    </source>
</evidence>
<evidence type="ECO:0000313" key="11">
    <source>
        <dbReference type="Proteomes" id="UP000076858"/>
    </source>
</evidence>
<comment type="subcellular location">
    <subcellularLocation>
        <location evidence="1">Cytoplasm</location>
        <location evidence="1">Cytoskeleton</location>
    </subcellularLocation>
</comment>
<reference evidence="10 11" key="1">
    <citation type="submission" date="2016-03" db="EMBL/GenBank/DDBJ databases">
        <title>EvidentialGene: Evidence-directed Construction of Genes on Genomes.</title>
        <authorList>
            <person name="Gilbert D.G."/>
            <person name="Choi J.-H."/>
            <person name="Mockaitis K."/>
            <person name="Colbourne J."/>
            <person name="Pfrender M."/>
        </authorList>
    </citation>
    <scope>NUCLEOTIDE SEQUENCE [LARGE SCALE GENOMIC DNA]</scope>
    <source>
        <strain evidence="10 11">Xinb3</strain>
        <tissue evidence="10">Complete organism</tissue>
    </source>
</reference>
<dbReference type="Proteomes" id="UP000076858">
    <property type="component" value="Unassembled WGS sequence"/>
</dbReference>
<dbReference type="InterPro" id="IPR048278">
    <property type="entry name" value="PFN"/>
</dbReference>
<keyword evidence="7 8" id="KW-0206">Cytoskeleton</keyword>
<evidence type="ECO:0000256" key="1">
    <source>
        <dbReference type="ARBA" id="ARBA00004245"/>
    </source>
</evidence>
<evidence type="ECO:0000256" key="9">
    <source>
        <dbReference type="RuleBase" id="RU003909"/>
    </source>
</evidence>
<proteinExistence type="inferred from homology"/>
<gene>
    <name evidence="10" type="ORF">APZ42_024488</name>
</gene>
<keyword evidence="11" id="KW-1185">Reference proteome</keyword>
<name>A0A164TXA3_9CRUS</name>
<dbReference type="PRINTS" id="PR01640">
    <property type="entry name" value="PROFILINPLNT"/>
</dbReference>
<dbReference type="PRINTS" id="PR00392">
    <property type="entry name" value="PROFILIN"/>
</dbReference>
<keyword evidence="5" id="KW-0963">Cytoplasm</keyword>
<dbReference type="CDD" id="cd00148">
    <property type="entry name" value="PROF"/>
    <property type="match status" value="1"/>
</dbReference>
<dbReference type="STRING" id="35525.A0A164TXA3"/>
<dbReference type="PROSITE" id="PS00414">
    <property type="entry name" value="PROFILIN"/>
    <property type="match status" value="1"/>
</dbReference>